<feature type="compositionally biased region" description="Polar residues" evidence="18">
    <location>
        <begin position="484"/>
        <end position="496"/>
    </location>
</feature>
<feature type="region of interest" description="Disordered" evidence="18">
    <location>
        <begin position="448"/>
        <end position="499"/>
    </location>
</feature>
<dbReference type="FunFam" id="1.10.10.1700:FF:000001">
    <property type="entry name" value="Histone-lysine N-methyltransferase"/>
    <property type="match status" value="1"/>
</dbReference>
<evidence type="ECO:0000256" key="13">
    <source>
        <dbReference type="ARBA" id="ARBA00023242"/>
    </source>
</evidence>
<feature type="compositionally biased region" description="Basic and acidic residues" evidence="18">
    <location>
        <begin position="595"/>
        <end position="609"/>
    </location>
</feature>
<dbReference type="CTD" id="108697809"/>
<dbReference type="PaxDb" id="8355-A0A1L8FH81"/>
<evidence type="ECO:0000313" key="22">
    <source>
        <dbReference type="RefSeq" id="XP_018083728.1"/>
    </source>
</evidence>
<dbReference type="GeneID" id="108697809"/>
<evidence type="ECO:0000313" key="21">
    <source>
        <dbReference type="RefSeq" id="XP_018083727.1"/>
    </source>
</evidence>
<dbReference type="GO" id="GO:0032259">
    <property type="term" value="P:methylation"/>
    <property type="evidence" value="ECO:0007669"/>
    <property type="project" value="UniProtKB-KW"/>
</dbReference>
<dbReference type="InterPro" id="IPR025790">
    <property type="entry name" value="Suv4-20_animal"/>
</dbReference>
<gene>
    <name evidence="21 22 23" type="primary">kmt5c.S</name>
</gene>
<evidence type="ECO:0000256" key="1">
    <source>
        <dbReference type="ARBA" id="ARBA00004123"/>
    </source>
</evidence>
<evidence type="ECO:0000256" key="8">
    <source>
        <dbReference type="ARBA" id="ARBA00022679"/>
    </source>
</evidence>
<dbReference type="SUPFAM" id="SSF82199">
    <property type="entry name" value="SET domain"/>
    <property type="match status" value="1"/>
</dbReference>
<dbReference type="GO" id="GO:0140941">
    <property type="term" value="F:histone H4K20me methyltransferase activity"/>
    <property type="evidence" value="ECO:0007669"/>
    <property type="project" value="UniProtKB-EC"/>
</dbReference>
<dbReference type="Gene3D" id="2.170.270.10">
    <property type="entry name" value="SET domain"/>
    <property type="match status" value="1"/>
</dbReference>
<dbReference type="InterPro" id="IPR001214">
    <property type="entry name" value="SET_dom"/>
</dbReference>
<evidence type="ECO:0000256" key="6">
    <source>
        <dbReference type="ARBA" id="ARBA00022491"/>
    </source>
</evidence>
<evidence type="ECO:0000259" key="19">
    <source>
        <dbReference type="PROSITE" id="PS50280"/>
    </source>
</evidence>
<dbReference type="Xenbase" id="XB-GENE-17331705">
    <property type="gene designation" value="kmt5c.S"/>
</dbReference>
<keyword evidence="6" id="KW-0678">Repressor</keyword>
<dbReference type="Pfam" id="PF00856">
    <property type="entry name" value="SET"/>
    <property type="match status" value="1"/>
</dbReference>
<dbReference type="PROSITE" id="PS51570">
    <property type="entry name" value="SAM_MT43_SUVAR420_2"/>
    <property type="match status" value="1"/>
</dbReference>
<evidence type="ECO:0000256" key="9">
    <source>
        <dbReference type="ARBA" id="ARBA00022691"/>
    </source>
</evidence>
<dbReference type="AGR" id="Xenbase:XB-GENE-17331705"/>
<sequence length="827" mass="92756">MGSNRLTARELCENDDLATSLVLDPYLGFRTHKMNVSAMPTIRRQHHLREALQTFHKKKDPEAAYQSLTAGEWARHYFHSRSRQQESLLKAHIFRYLRMFLPESGFMILSCSRYSLETNGAKVVSTKSWSKNEKIELLVGCIAELSKADETLLRFGDNDFSVMYSTRKKCAQLWLGPAAFINHDCRPNCKFVPTDGNAACVKVLREIKSGEEITCFYGDSFFGEKNEQCECCTCERKGEGAFKQQKTEQTVSTSLEKYQLRETDGRLKRLRESACKQSHQVTTKKKKRPQGSKVRLALRLRRIPPSRRKRVFYRRLRTLASSHFYSSSLAKHISFKPVKIALPRGTVLRDVRIILHNCKRCNMASRSKSQHEGKCCKLGKVPLVSILREDLSPEKLKFRLICPPTIQTANIECNAKDRSLPEAGSINMEPITTAEVCEHVSFSPLPSHNGDEDSFYEPEIPGSLLGPESPSSVLESGSEDGLSGPNNDEPISNNLNMECPPLEPIVKDTVYPYDGSKMSVSHLHALKQFGITRYIKVDLRKHVDLQSEKSQPDKSSSAANRKLNPNHIHSHQPLRSDDHLLANLNAKAQNKVVLRKDVALESEKPRPDKSSSATNRKPNLNHIHSQLPIRSDDHLPANFNTEAQNNTVVSPTAKTPISEALNGSPDRKVSSLRSRSVTFRETSDNKITLFKRRRSSVKPGVQCVKLNGHVKLTGQIVYSKLDPPTKAVAKHLTHTMHSDPKLLLKPYVQLGINNNLKRSSFTGLAHSKVLTEEAVKLHNPPASKPSTVGAKKNVAFNPFTPSKRLRLVVSLGSIALDMASTSSEETN</sequence>
<evidence type="ECO:0000256" key="11">
    <source>
        <dbReference type="ARBA" id="ARBA00023015"/>
    </source>
</evidence>
<dbReference type="RefSeq" id="XP_018083728.1">
    <property type="nucleotide sequence ID" value="XM_018228239.2"/>
</dbReference>
<dbReference type="Bgee" id="108697809">
    <property type="expression patterns" value="Expressed in egg cell and 19 other cell types or tissues"/>
</dbReference>
<dbReference type="EC" id="2.1.1.362" evidence="4"/>
<evidence type="ECO:0000256" key="16">
    <source>
        <dbReference type="ARBA" id="ARBA00048602"/>
    </source>
</evidence>
<accession>A0A1L8FH81</accession>
<dbReference type="STRING" id="8355.A0A1L8FH81"/>
<dbReference type="FunFam" id="2.170.270.10:FF:000006">
    <property type="entry name" value="Histone-lysine N-methyltransferase"/>
    <property type="match status" value="1"/>
</dbReference>
<keyword evidence="7" id="KW-0489">Methyltransferase</keyword>
<evidence type="ECO:0000256" key="5">
    <source>
        <dbReference type="ARBA" id="ARBA00022454"/>
    </source>
</evidence>
<evidence type="ECO:0000256" key="15">
    <source>
        <dbReference type="ARBA" id="ARBA00031835"/>
    </source>
</evidence>
<keyword evidence="5" id="KW-0158">Chromosome</keyword>
<evidence type="ECO:0000256" key="12">
    <source>
        <dbReference type="ARBA" id="ARBA00023163"/>
    </source>
</evidence>
<dbReference type="InterPro" id="IPR041938">
    <property type="entry name" value="Hist-Lys_N-MTase_N"/>
</dbReference>
<keyword evidence="10" id="KW-0156">Chromatin regulator</keyword>
<feature type="region of interest" description="Disordered" evidence="18">
    <location>
        <begin position="545"/>
        <end position="574"/>
    </location>
</feature>
<feature type="compositionally biased region" description="Polar residues" evidence="18">
    <location>
        <begin position="610"/>
        <end position="622"/>
    </location>
</feature>
<evidence type="ECO:0000256" key="7">
    <source>
        <dbReference type="ARBA" id="ARBA00022603"/>
    </source>
</evidence>
<dbReference type="GO" id="GO:0005634">
    <property type="term" value="C:nucleus"/>
    <property type="evidence" value="ECO:0000318"/>
    <property type="project" value="GO_Central"/>
</dbReference>
<dbReference type="GO" id="GO:0140944">
    <property type="term" value="F:histone H4K20 monomethyltransferase activity"/>
    <property type="evidence" value="ECO:0007669"/>
    <property type="project" value="UniProtKB-EC"/>
</dbReference>
<comment type="subcellular location">
    <subcellularLocation>
        <location evidence="2">Chromosome</location>
    </subcellularLocation>
    <subcellularLocation>
        <location evidence="1">Nucleus</location>
    </subcellularLocation>
</comment>
<evidence type="ECO:0000313" key="20">
    <source>
        <dbReference type="Proteomes" id="UP000186698"/>
    </source>
</evidence>
<dbReference type="InterPro" id="IPR046341">
    <property type="entry name" value="SET_dom_sf"/>
</dbReference>
<dbReference type="EC" id="2.1.1.361" evidence="3"/>
<dbReference type="AlphaFoldDB" id="A0A1L8FH81"/>
<dbReference type="GO" id="GO:0005694">
    <property type="term" value="C:chromosome"/>
    <property type="evidence" value="ECO:0007669"/>
    <property type="project" value="UniProtKB-SubCell"/>
</dbReference>
<reference evidence="21 22" key="1">
    <citation type="submission" date="2022-04" db="UniProtKB">
        <authorList>
            <consortium name="RefSeq"/>
        </authorList>
    </citation>
    <scope>IDENTIFICATION</scope>
    <source>
        <strain evidence="21 22">J_2021</strain>
        <tissue evidence="21 22">Erythrocytes</tissue>
    </source>
</reference>
<dbReference type="RefSeq" id="XP_018083727.1">
    <property type="nucleotide sequence ID" value="XM_018228238.2"/>
</dbReference>
<evidence type="ECO:0000256" key="10">
    <source>
        <dbReference type="ARBA" id="ARBA00022853"/>
    </source>
</evidence>
<proteinExistence type="predicted"/>
<evidence type="ECO:0000256" key="17">
    <source>
        <dbReference type="ARBA" id="ARBA00048710"/>
    </source>
</evidence>
<dbReference type="InterPro" id="IPR039977">
    <property type="entry name" value="Suv4-20/Set9"/>
</dbReference>
<evidence type="ECO:0000256" key="4">
    <source>
        <dbReference type="ARBA" id="ARBA00012188"/>
    </source>
</evidence>
<protein>
    <recommendedName>
        <fullName evidence="14">[histone H4]-N-methyl-L-lysine20 N-methyltransferase KMT5B</fullName>
        <ecNumber evidence="3">2.1.1.361</ecNumber>
        <ecNumber evidence="4">2.1.1.362</ecNumber>
    </recommendedName>
    <alternativeName>
        <fullName evidence="15">[histone H4]-lysine20 N-methyltransferase KMT5B</fullName>
    </alternativeName>
</protein>
<keyword evidence="11" id="KW-0805">Transcription regulation</keyword>
<dbReference type="Proteomes" id="UP000186698">
    <property type="component" value="Chromosome 7S"/>
</dbReference>
<name>A0A1L8FH81_XENLA</name>
<evidence type="ECO:0000256" key="14">
    <source>
        <dbReference type="ARBA" id="ARBA00031786"/>
    </source>
</evidence>
<dbReference type="PROSITE" id="PS50280">
    <property type="entry name" value="SET"/>
    <property type="match status" value="1"/>
</dbReference>
<dbReference type="Gene3D" id="1.10.10.1700">
    <property type="entry name" value="Histone-lysine N-methyltransferase"/>
    <property type="match status" value="1"/>
</dbReference>
<dbReference type="SMART" id="SM00317">
    <property type="entry name" value="SET"/>
    <property type="match status" value="1"/>
</dbReference>
<comment type="catalytic activity">
    <reaction evidence="16">
        <text>N(6),N(6)-dimethyl-L-lysyl(20)-[histone H4] + S-adenosyl-L-methionine = N(6),N(6),N(6)-trimethyl-L-lysyl(20)-[histone H4] + S-adenosyl-L-homocysteine + H(+)</text>
        <dbReference type="Rhea" id="RHEA:61992"/>
        <dbReference type="Rhea" id="RHEA-COMP:15556"/>
        <dbReference type="Rhea" id="RHEA-COMP:15998"/>
        <dbReference type="ChEBI" id="CHEBI:15378"/>
        <dbReference type="ChEBI" id="CHEBI:57856"/>
        <dbReference type="ChEBI" id="CHEBI:59789"/>
        <dbReference type="ChEBI" id="CHEBI:61961"/>
        <dbReference type="ChEBI" id="CHEBI:61976"/>
    </reaction>
    <physiologicalReaction direction="left-to-right" evidence="16">
        <dbReference type="Rhea" id="RHEA:61993"/>
    </physiologicalReaction>
</comment>
<organism evidence="21">
    <name type="scientific">Xenopus laevis</name>
    <name type="common">African clawed frog</name>
    <dbReference type="NCBI Taxonomy" id="8355"/>
    <lineage>
        <taxon>Eukaryota</taxon>
        <taxon>Metazoa</taxon>
        <taxon>Chordata</taxon>
        <taxon>Craniata</taxon>
        <taxon>Vertebrata</taxon>
        <taxon>Euteleostomi</taxon>
        <taxon>Amphibia</taxon>
        <taxon>Batrachia</taxon>
        <taxon>Anura</taxon>
        <taxon>Pipoidea</taxon>
        <taxon>Pipidae</taxon>
        <taxon>Xenopodinae</taxon>
        <taxon>Xenopus</taxon>
        <taxon>Xenopus</taxon>
    </lineage>
</organism>
<feature type="domain" description="SET" evidence="19">
    <location>
        <begin position="104"/>
        <end position="218"/>
    </location>
</feature>
<feature type="region of interest" description="Disordered" evidence="18">
    <location>
        <begin position="595"/>
        <end position="622"/>
    </location>
</feature>
<dbReference type="KEGG" id="xla:108697809"/>
<dbReference type="PANTHER" id="PTHR12977:SF11">
    <property type="entry name" value="HISTONE-LYSINE N-METHYLTRANSFERASE KMT5C"/>
    <property type="match status" value="1"/>
</dbReference>
<evidence type="ECO:0000313" key="23">
    <source>
        <dbReference type="Xenbase" id="XB-GENE-17331705"/>
    </source>
</evidence>
<dbReference type="GO" id="GO:0042799">
    <property type="term" value="F:histone H4K20 methyltransferase activity"/>
    <property type="evidence" value="ECO:0000318"/>
    <property type="project" value="GO_Central"/>
</dbReference>
<keyword evidence="9" id="KW-0949">S-adenosyl-L-methionine</keyword>
<dbReference type="OrthoDB" id="6627536at2759"/>
<keyword evidence="8" id="KW-0808">Transferase</keyword>
<evidence type="ECO:0000256" key="18">
    <source>
        <dbReference type="SAM" id="MobiDB-lite"/>
    </source>
</evidence>
<keyword evidence="13" id="KW-0539">Nucleus</keyword>
<dbReference type="PANTHER" id="PTHR12977">
    <property type="entry name" value="SUPPRESSOR OF VARIEGATION 4-20-RELATED"/>
    <property type="match status" value="1"/>
</dbReference>
<evidence type="ECO:0000256" key="3">
    <source>
        <dbReference type="ARBA" id="ARBA00012187"/>
    </source>
</evidence>
<keyword evidence="12" id="KW-0804">Transcription</keyword>
<comment type="catalytic activity">
    <reaction evidence="17">
        <text>N(6)-methyl-L-lysyl(20)-[histone H4] + S-adenosyl-L-methionine = N(6),N(6)-dimethyl-L-lysyl(20)-[histone H4] + S-adenosyl-L-homocysteine + H(+)</text>
        <dbReference type="Rhea" id="RHEA:60348"/>
        <dbReference type="Rhea" id="RHEA-COMP:15555"/>
        <dbReference type="Rhea" id="RHEA-COMP:15556"/>
        <dbReference type="ChEBI" id="CHEBI:15378"/>
        <dbReference type="ChEBI" id="CHEBI:57856"/>
        <dbReference type="ChEBI" id="CHEBI:59789"/>
        <dbReference type="ChEBI" id="CHEBI:61929"/>
        <dbReference type="ChEBI" id="CHEBI:61976"/>
        <dbReference type="EC" id="2.1.1.362"/>
    </reaction>
    <physiologicalReaction direction="left-to-right" evidence="17">
        <dbReference type="Rhea" id="RHEA:60349"/>
    </physiologicalReaction>
</comment>
<feature type="compositionally biased region" description="Low complexity" evidence="18">
    <location>
        <begin position="461"/>
        <end position="476"/>
    </location>
</feature>
<keyword evidence="20" id="KW-1185">Reference proteome</keyword>
<evidence type="ECO:0000256" key="2">
    <source>
        <dbReference type="ARBA" id="ARBA00004286"/>
    </source>
</evidence>